<comment type="caution">
    <text evidence="1">The sequence shown here is derived from an EMBL/GenBank/DDBJ whole genome shotgun (WGS) entry which is preliminary data.</text>
</comment>
<dbReference type="EMBL" id="LSSM01003088">
    <property type="protein sequence ID" value="OMJ19149.1"/>
    <property type="molecule type" value="Genomic_DNA"/>
</dbReference>
<accession>A0A1R1XX58</accession>
<dbReference type="Proteomes" id="UP000187429">
    <property type="component" value="Unassembled WGS sequence"/>
</dbReference>
<sequence>MSEIRYHPIQTVTDQETRLVANVGKTIAIQRVCEELGISSVFLRTSTARERAFIKFPASKTWISDLINKTIKAQKINLGNCHLNMNKMILPDRRCWPDYIFISQFKNKK</sequence>
<dbReference type="AlphaFoldDB" id="A0A1R1XX58"/>
<keyword evidence="2" id="KW-1185">Reference proteome</keyword>
<name>A0A1R1XX58_9FUNG</name>
<protein>
    <submittedName>
        <fullName evidence="1">Uncharacterized protein</fullName>
    </submittedName>
</protein>
<evidence type="ECO:0000313" key="1">
    <source>
        <dbReference type="EMBL" id="OMJ19149.1"/>
    </source>
</evidence>
<evidence type="ECO:0000313" key="2">
    <source>
        <dbReference type="Proteomes" id="UP000187429"/>
    </source>
</evidence>
<gene>
    <name evidence="1" type="ORF">AYI69_g6743</name>
</gene>
<reference evidence="2" key="1">
    <citation type="submission" date="2017-01" db="EMBL/GenBank/DDBJ databases">
        <authorList>
            <person name="Wang Y."/>
            <person name="White M."/>
            <person name="Kvist S."/>
            <person name="Moncalvo J.-M."/>
        </authorList>
    </citation>
    <scope>NUCLEOTIDE SEQUENCE [LARGE SCALE GENOMIC DNA]</scope>
    <source>
        <strain evidence="2">ID-206-W2</strain>
    </source>
</reference>
<proteinExistence type="predicted"/>
<organism evidence="1 2">
    <name type="scientific">Smittium culicis</name>
    <dbReference type="NCBI Taxonomy" id="133412"/>
    <lineage>
        <taxon>Eukaryota</taxon>
        <taxon>Fungi</taxon>
        <taxon>Fungi incertae sedis</taxon>
        <taxon>Zoopagomycota</taxon>
        <taxon>Kickxellomycotina</taxon>
        <taxon>Harpellomycetes</taxon>
        <taxon>Harpellales</taxon>
        <taxon>Legeriomycetaceae</taxon>
        <taxon>Smittium</taxon>
    </lineage>
</organism>